<dbReference type="PROSITE" id="PS50065">
    <property type="entry name" value="HMG_COA_REDUCTASE_4"/>
    <property type="match status" value="1"/>
</dbReference>
<dbReference type="InterPro" id="IPR023074">
    <property type="entry name" value="HMG_CoA_Rdtase_cat_sf"/>
</dbReference>
<dbReference type="Pfam" id="PF00368">
    <property type="entry name" value="HMG-CoA_red"/>
    <property type="match status" value="1"/>
</dbReference>
<dbReference type="PROSITE" id="PS00318">
    <property type="entry name" value="HMG_COA_REDUCTASE_2"/>
    <property type="match status" value="1"/>
</dbReference>
<dbReference type="AlphaFoldDB" id="A0A1F7JC42"/>
<evidence type="ECO:0000313" key="5">
    <source>
        <dbReference type="EMBL" id="OGK53197.1"/>
    </source>
</evidence>
<dbReference type="GO" id="GO:0016126">
    <property type="term" value="P:sterol biosynthetic process"/>
    <property type="evidence" value="ECO:0007669"/>
    <property type="project" value="TreeGrafter"/>
</dbReference>
<dbReference type="InterPro" id="IPR004554">
    <property type="entry name" value="HMG_CoA_Rdtase_eu_arc"/>
</dbReference>
<accession>A0A1F7JC42</accession>
<sequence length="379" mass="41269">MKHKTHLKLTDLKRVNQRKEFLEKELAINLKDIASVLIDDEKDVHCENLIGAISLPLGVAGPINIQGKYINGDYFLPLATSEGALVASVNRGCKVVNQSGGVLTNVEQVGTSRAPVFETSGIRQGLIIKKWLHENFHEIKKVTKSTSSHLELLDIKVQIIGVYVFVRFLFDSEDAMGMNMVTIATEKIIEFINKQTDTVNLSIAGNYEVDKKPAWLNMISGRGKRIWAESIIKNTQIIDTLKTTPQKIFDVWLAKCMIGSAISGSLGFNSHFANIVAAFYAATGQDLAHTVEGSLGVTTTKILSNQDLYFSVYLPDIMIGTIGGGTRLKTQAEAINIIGVKKSYELAEVLAAAVLAGELSLLASLAEGSLAKAHSKLGR</sequence>
<comment type="caution">
    <text evidence="5">The sequence shown here is derived from an EMBL/GenBank/DDBJ whole genome shotgun (WGS) entry which is preliminary data.</text>
</comment>
<dbReference type="GO" id="GO:0015936">
    <property type="term" value="P:coenzyme A metabolic process"/>
    <property type="evidence" value="ECO:0007669"/>
    <property type="project" value="InterPro"/>
</dbReference>
<dbReference type="PANTHER" id="PTHR10572">
    <property type="entry name" value="3-HYDROXY-3-METHYLGLUTARYL-COENZYME A REDUCTASE"/>
    <property type="match status" value="1"/>
</dbReference>
<dbReference type="InterPro" id="IPR009029">
    <property type="entry name" value="HMG_CoA_Rdtase_sub-bd_dom_sf"/>
</dbReference>
<dbReference type="InterPro" id="IPR023076">
    <property type="entry name" value="HMG_CoA_Rdtase_CS"/>
</dbReference>
<evidence type="ECO:0000256" key="1">
    <source>
        <dbReference type="ARBA" id="ARBA00007661"/>
    </source>
</evidence>
<dbReference type="Gene3D" id="3.90.770.10">
    <property type="entry name" value="3-hydroxy-3-methylglutaryl-coenzyme A Reductase, Chain A, domain 2"/>
    <property type="match status" value="1"/>
</dbReference>
<dbReference type="EMBL" id="MGAV01000022">
    <property type="protein sequence ID" value="OGK53197.1"/>
    <property type="molecule type" value="Genomic_DNA"/>
</dbReference>
<evidence type="ECO:0000256" key="2">
    <source>
        <dbReference type="ARBA" id="ARBA00012999"/>
    </source>
</evidence>
<organism evidence="5 6">
    <name type="scientific">Candidatus Roizmanbacteria bacterium RIFCSPLOWO2_02_FULL_36_11</name>
    <dbReference type="NCBI Taxonomy" id="1802071"/>
    <lineage>
        <taxon>Bacteria</taxon>
        <taxon>Candidatus Roizmaniibacteriota</taxon>
    </lineage>
</organism>
<dbReference type="PROSITE" id="PS00066">
    <property type="entry name" value="HMG_COA_REDUCTASE_1"/>
    <property type="match status" value="1"/>
</dbReference>
<dbReference type="EC" id="1.1.1.34" evidence="2"/>
<dbReference type="Proteomes" id="UP000177418">
    <property type="component" value="Unassembled WGS sequence"/>
</dbReference>
<dbReference type="Gene3D" id="3.30.70.420">
    <property type="entry name" value="Hydroxymethylglutaryl-CoA reductase, class I/II, NAD/NADP-binding domain"/>
    <property type="match status" value="1"/>
</dbReference>
<dbReference type="InterPro" id="IPR002202">
    <property type="entry name" value="HMG_CoA_Rdtase"/>
</dbReference>
<evidence type="ECO:0000256" key="4">
    <source>
        <dbReference type="ARBA" id="ARBA00023002"/>
    </source>
</evidence>
<dbReference type="GO" id="GO:0008299">
    <property type="term" value="P:isoprenoid biosynthetic process"/>
    <property type="evidence" value="ECO:0007669"/>
    <property type="project" value="InterPro"/>
</dbReference>
<protein>
    <recommendedName>
        <fullName evidence="2">hydroxymethylglutaryl-CoA reductase (NADPH)</fullName>
        <ecNumber evidence="2">1.1.1.34</ecNumber>
    </recommendedName>
</protein>
<gene>
    <name evidence="5" type="ORF">A3H78_02575</name>
</gene>
<dbReference type="InterPro" id="IPR009023">
    <property type="entry name" value="HMG_CoA_Rdtase_NAD(P)-bd_sf"/>
</dbReference>
<dbReference type="GO" id="GO:0004420">
    <property type="term" value="F:hydroxymethylglutaryl-CoA reductase (NADPH) activity"/>
    <property type="evidence" value="ECO:0007669"/>
    <property type="project" value="UniProtKB-EC"/>
</dbReference>
<dbReference type="PANTHER" id="PTHR10572:SF24">
    <property type="entry name" value="3-HYDROXY-3-METHYLGLUTARYL-COENZYME A REDUCTASE"/>
    <property type="match status" value="1"/>
</dbReference>
<evidence type="ECO:0000313" key="6">
    <source>
        <dbReference type="Proteomes" id="UP000177418"/>
    </source>
</evidence>
<dbReference type="SUPFAM" id="SSF56542">
    <property type="entry name" value="Substrate-binding domain of HMG-CoA reductase"/>
    <property type="match status" value="1"/>
</dbReference>
<dbReference type="CDD" id="cd00643">
    <property type="entry name" value="HMG-CoA_reductase_classI"/>
    <property type="match status" value="1"/>
</dbReference>
<comment type="similarity">
    <text evidence="1">Belongs to the HMG-CoA reductase family.</text>
</comment>
<proteinExistence type="inferred from homology"/>
<keyword evidence="4" id="KW-0560">Oxidoreductase</keyword>
<dbReference type="SUPFAM" id="SSF55035">
    <property type="entry name" value="NAD-binding domain of HMG-CoA reductase"/>
    <property type="match status" value="1"/>
</dbReference>
<name>A0A1F7JC42_9BACT</name>
<reference evidence="5 6" key="1">
    <citation type="journal article" date="2016" name="Nat. Commun.">
        <title>Thousands of microbial genomes shed light on interconnected biogeochemical processes in an aquifer system.</title>
        <authorList>
            <person name="Anantharaman K."/>
            <person name="Brown C.T."/>
            <person name="Hug L.A."/>
            <person name="Sharon I."/>
            <person name="Castelle C.J."/>
            <person name="Probst A.J."/>
            <person name="Thomas B.C."/>
            <person name="Singh A."/>
            <person name="Wilkins M.J."/>
            <person name="Karaoz U."/>
            <person name="Brodie E.L."/>
            <person name="Williams K.H."/>
            <person name="Hubbard S.S."/>
            <person name="Banfield J.F."/>
        </authorList>
    </citation>
    <scope>NUCLEOTIDE SEQUENCE [LARGE SCALE GENOMIC DNA]</scope>
</reference>
<keyword evidence="3" id="KW-0521">NADP</keyword>
<evidence type="ECO:0000256" key="3">
    <source>
        <dbReference type="ARBA" id="ARBA00022857"/>
    </source>
</evidence>
<dbReference type="PRINTS" id="PR00071">
    <property type="entry name" value="HMGCOARDTASE"/>
</dbReference>